<dbReference type="SUPFAM" id="SSF158235">
    <property type="entry name" value="SOCS box-like"/>
    <property type="match status" value="1"/>
</dbReference>
<feature type="domain" description="SOCS box" evidence="1">
    <location>
        <begin position="188"/>
        <end position="226"/>
    </location>
</feature>
<evidence type="ECO:0000313" key="2">
    <source>
        <dbReference type="EMBL" id="GFU33909.1"/>
    </source>
</evidence>
<reference evidence="2" key="1">
    <citation type="submission" date="2020-08" db="EMBL/GenBank/DDBJ databases">
        <title>Multicomponent nature underlies the extraordinary mechanical properties of spider dragline silk.</title>
        <authorList>
            <person name="Kono N."/>
            <person name="Nakamura H."/>
            <person name="Mori M."/>
            <person name="Yoshida Y."/>
            <person name="Ohtoshi R."/>
            <person name="Malay A.D."/>
            <person name="Moran D.A.P."/>
            <person name="Tomita M."/>
            <person name="Numata K."/>
            <person name="Arakawa K."/>
        </authorList>
    </citation>
    <scope>NUCLEOTIDE SEQUENCE</scope>
</reference>
<dbReference type="InterPro" id="IPR001496">
    <property type="entry name" value="SOCS_box"/>
</dbReference>
<dbReference type="OrthoDB" id="6437228at2759"/>
<dbReference type="SMART" id="SM00969">
    <property type="entry name" value="SOCS_box"/>
    <property type="match status" value="1"/>
</dbReference>
<dbReference type="PROSITE" id="PS50225">
    <property type="entry name" value="SOCS"/>
    <property type="match status" value="1"/>
</dbReference>
<dbReference type="Proteomes" id="UP000887013">
    <property type="component" value="Unassembled WGS sequence"/>
</dbReference>
<dbReference type="Gene3D" id="1.10.750.20">
    <property type="entry name" value="SOCS box"/>
    <property type="match status" value="1"/>
</dbReference>
<accession>A0A8X6QSF4</accession>
<dbReference type="InterPro" id="IPR036036">
    <property type="entry name" value="SOCS_box-like_dom_sf"/>
</dbReference>
<dbReference type="Pfam" id="PF07525">
    <property type="entry name" value="SOCS_box"/>
    <property type="match status" value="1"/>
</dbReference>
<proteinExistence type="predicted"/>
<organism evidence="2 3">
    <name type="scientific">Nephila pilipes</name>
    <name type="common">Giant wood spider</name>
    <name type="synonym">Nephila maculata</name>
    <dbReference type="NCBI Taxonomy" id="299642"/>
    <lineage>
        <taxon>Eukaryota</taxon>
        <taxon>Metazoa</taxon>
        <taxon>Ecdysozoa</taxon>
        <taxon>Arthropoda</taxon>
        <taxon>Chelicerata</taxon>
        <taxon>Arachnida</taxon>
        <taxon>Araneae</taxon>
        <taxon>Araneomorphae</taxon>
        <taxon>Entelegynae</taxon>
        <taxon>Araneoidea</taxon>
        <taxon>Nephilidae</taxon>
        <taxon>Nephila</taxon>
    </lineage>
</organism>
<evidence type="ECO:0000313" key="3">
    <source>
        <dbReference type="Proteomes" id="UP000887013"/>
    </source>
</evidence>
<name>A0A8X6QSF4_NEPPI</name>
<gene>
    <name evidence="2" type="primary">AVEN_52720_1</name>
    <name evidence="2" type="ORF">NPIL_43091</name>
</gene>
<protein>
    <submittedName>
        <fullName evidence="2">SOCS box domain-containing protein</fullName>
    </submittedName>
</protein>
<dbReference type="GO" id="GO:0035556">
    <property type="term" value="P:intracellular signal transduction"/>
    <property type="evidence" value="ECO:0007669"/>
    <property type="project" value="InterPro"/>
</dbReference>
<dbReference type="AlphaFoldDB" id="A0A8X6QSF4"/>
<sequence length="230" mass="27217">MKFITCNIHDDFSFRYCVCPKTFAMMNGLSIELDYLIHLGQEVEEIKMVERNRKFNESRVKCCHTVSEFKENALLPIELCGNNSERKSFGHEKESFTFPRKCTVNDVIVFLLHFQCISSKKQKNLMAQCFRLVWRSKRTPYVKMQEIKTILEYYWINSKCKQCSEIFTSAYCSYGQNFPEIAWGSVTPRSLQHLSRFTIRKELMKHPDGMNKISKITLPPKIISYLWLKF</sequence>
<dbReference type="CDD" id="cd03587">
    <property type="entry name" value="SOCS"/>
    <property type="match status" value="1"/>
</dbReference>
<keyword evidence="3" id="KW-1185">Reference proteome</keyword>
<comment type="caution">
    <text evidence="2">The sequence shown here is derived from an EMBL/GenBank/DDBJ whole genome shotgun (WGS) entry which is preliminary data.</text>
</comment>
<dbReference type="EMBL" id="BMAW01034146">
    <property type="protein sequence ID" value="GFU33909.1"/>
    <property type="molecule type" value="Genomic_DNA"/>
</dbReference>
<evidence type="ECO:0000259" key="1">
    <source>
        <dbReference type="PROSITE" id="PS50225"/>
    </source>
</evidence>